<feature type="domain" description="Transposase IS4-like" evidence="1">
    <location>
        <begin position="2"/>
        <end position="120"/>
    </location>
</feature>
<dbReference type="GO" id="GO:0003677">
    <property type="term" value="F:DNA binding"/>
    <property type="evidence" value="ECO:0007669"/>
    <property type="project" value="InterPro"/>
</dbReference>
<evidence type="ECO:0000313" key="2">
    <source>
        <dbReference type="EMBL" id="ANG63399.1"/>
    </source>
</evidence>
<dbReference type="AlphaFoldDB" id="A0A1A9F0V3"/>
<dbReference type="InterPro" id="IPR002559">
    <property type="entry name" value="Transposase_11"/>
</dbReference>
<evidence type="ECO:0000259" key="1">
    <source>
        <dbReference type="Pfam" id="PF01609"/>
    </source>
</evidence>
<organism evidence="2 3">
    <name type="scientific">Marinobacterium aestuarii</name>
    <dbReference type="NCBI Taxonomy" id="1821621"/>
    <lineage>
        <taxon>Bacteria</taxon>
        <taxon>Pseudomonadati</taxon>
        <taxon>Pseudomonadota</taxon>
        <taxon>Gammaproteobacteria</taxon>
        <taxon>Oceanospirillales</taxon>
        <taxon>Oceanospirillaceae</taxon>
        <taxon>Marinobacterium</taxon>
    </lineage>
</organism>
<dbReference type="GO" id="GO:0004803">
    <property type="term" value="F:transposase activity"/>
    <property type="evidence" value="ECO:0007669"/>
    <property type="project" value="InterPro"/>
</dbReference>
<gene>
    <name evidence="2" type="ORF">A8C75_13590</name>
</gene>
<sequence length="120" mass="13559">MGKSRGGLSTKIHAAVDALGDPVRLLLTPGQASEYGQAEALLDGFTPGQVLADKRYDSDAFIAAIQRTGAEAVIPSRKNRQHPRPLDRHLYKDRNLVERFFQKLKQFRRIATRYERLARN</sequence>
<name>A0A1A9F0V3_9GAMM</name>
<accession>A0A1A9F0V3</accession>
<dbReference type="EMBL" id="CP015839">
    <property type="protein sequence ID" value="ANG63399.1"/>
    <property type="molecule type" value="Genomic_DNA"/>
</dbReference>
<reference evidence="3" key="1">
    <citation type="submission" date="2016-05" db="EMBL/GenBank/DDBJ databases">
        <authorList>
            <person name="Baek K."/>
            <person name="Yang S.-J."/>
        </authorList>
    </citation>
    <scope>NUCLEOTIDE SEQUENCE [LARGE SCALE GENOMIC DNA]</scope>
    <source>
        <strain evidence="3">ST58-10</strain>
    </source>
</reference>
<dbReference type="GO" id="GO:0006313">
    <property type="term" value="P:DNA transposition"/>
    <property type="evidence" value="ECO:0007669"/>
    <property type="project" value="InterPro"/>
</dbReference>
<proteinExistence type="predicted"/>
<evidence type="ECO:0000313" key="3">
    <source>
        <dbReference type="Proteomes" id="UP000078070"/>
    </source>
</evidence>
<dbReference type="NCBIfam" id="NF033580">
    <property type="entry name" value="transpos_IS5_3"/>
    <property type="match status" value="1"/>
</dbReference>
<keyword evidence="3" id="KW-1185">Reference proteome</keyword>
<dbReference type="PANTHER" id="PTHR30007:SF1">
    <property type="entry name" value="BLR1914 PROTEIN"/>
    <property type="match status" value="1"/>
</dbReference>
<dbReference type="Proteomes" id="UP000078070">
    <property type="component" value="Chromosome"/>
</dbReference>
<dbReference type="PANTHER" id="PTHR30007">
    <property type="entry name" value="PHP DOMAIN PROTEIN"/>
    <property type="match status" value="1"/>
</dbReference>
<dbReference type="Pfam" id="PF01609">
    <property type="entry name" value="DDE_Tnp_1"/>
    <property type="match status" value="1"/>
</dbReference>
<reference evidence="2 3" key="2">
    <citation type="journal article" date="2018" name="Int. J. Syst. Evol. Microbiol.">
        <title>Marinobacterium aestuarii sp. nov., a benzene-degrading marine bacterium isolated from estuary sediment.</title>
        <authorList>
            <person name="Bae S.S."/>
            <person name="Jung J."/>
            <person name="Chung D."/>
            <person name="Baek K."/>
        </authorList>
    </citation>
    <scope>NUCLEOTIDE SEQUENCE [LARGE SCALE GENOMIC DNA]</scope>
    <source>
        <strain evidence="2 3">ST58-10</strain>
    </source>
</reference>
<dbReference type="KEGG" id="mars:A8C75_13590"/>
<protein>
    <submittedName>
        <fullName evidence="2">Transposase</fullName>
    </submittedName>
</protein>